<accession>A0A1B1AEJ3</accession>
<keyword evidence="13" id="KW-0732">Signal</keyword>
<keyword evidence="7 10" id="KW-0862">Zinc</keyword>
<keyword evidence="5 10" id="KW-0479">Metal-binding</keyword>
<dbReference type="CDD" id="cd09601">
    <property type="entry name" value="M1_APN-Q_like"/>
    <property type="match status" value="1"/>
</dbReference>
<evidence type="ECO:0000256" key="12">
    <source>
        <dbReference type="RuleBase" id="RU364040"/>
    </source>
</evidence>
<dbReference type="InterPro" id="IPR045357">
    <property type="entry name" value="Aminopeptidase_N-like_N"/>
</dbReference>
<dbReference type="GO" id="GO:0042277">
    <property type="term" value="F:peptide binding"/>
    <property type="evidence" value="ECO:0007669"/>
    <property type="project" value="TreeGrafter"/>
</dbReference>
<sequence length="873" mass="96558">MKFRAFVLALALVAAAPAAQAQRQWFEGDPTPLRYEIAVTPNAESATFTGDAVITIETSTPLTRVTMNQLDLTVQRATIDNATARAELNNETQTLTLTPRRALAPGRHTIHVAYAGKIYDDAYGLFRVEYQDNGQTKRAMATQFEPGDARRFAPMWDQPNRRAVFSLTVTAPANQFVVGNMPAERTTRLSGNLVRTRFADTPSMSSYLLFLAVGDFERVTRNVNGVELGVVMRRGEADRAGAALEAGEQSLNYYTEYFGIPYPLPKLDMVAVPGAGGFAAMENWGAILYFDQFLLVDADSTESERQNIFGNVAHEVAHQWFGNLVTMNWWDDLWLNEGFASWMTAKAIERIHPDWNPWMGQLTGGTDTAMSLDARQGTHPVVQHVDTIDEANLAFDTITYEKGLAVIRMMEAYVGEEDFRTGVRNYINSHRYGNARTEDLWAAVQAASGQPVLDIARSFTNQPGFPLLTVSAPDCRTAQGPRVSFTQRRFATDEASRTNERWEIPVVVRRLGEEPQRTVLADDGTVQHFNVGTPCRPYIVNAGQSGFFRVLYDQSNFAQLTAHFQELERVDQLGILLDYWAFGRSGDAPFANYLDLVNALPADADPLIVMDTANAMSSLAGYAEGRPNERAINAYARATLRPFFERVGWEARPGETSNQMLMRASLITTLGNLGEPSVVEEARRRVHAAQTNPAALPGAIRTATRGVYARNANEADYAALVAQARATTDFVEQRRLWRAVASVQDSALAQRTLALTLGDEIPRLIRTTVLSDVASNHPRLGWDFLVANRAAIETMLDPLTRLEFPTNIAAYSSDPGMIAELDRYAANFPEGARESVLAAQARIRLQAETIRDRMPAVEAWVAQHATAGAGRGR</sequence>
<dbReference type="Proteomes" id="UP000092498">
    <property type="component" value="Chromosome"/>
</dbReference>
<comment type="similarity">
    <text evidence="2 12">Belongs to the peptidase M1 family.</text>
</comment>
<dbReference type="GO" id="GO:0016020">
    <property type="term" value="C:membrane"/>
    <property type="evidence" value="ECO:0007669"/>
    <property type="project" value="TreeGrafter"/>
</dbReference>
<gene>
    <name evidence="17" type="ORF">ATE48_03120</name>
</gene>
<dbReference type="InterPro" id="IPR050344">
    <property type="entry name" value="Peptidase_M1_aminopeptidases"/>
</dbReference>
<evidence type="ECO:0000256" key="10">
    <source>
        <dbReference type="PIRSR" id="PIRSR634016-3"/>
    </source>
</evidence>
<evidence type="ECO:0000256" key="5">
    <source>
        <dbReference type="ARBA" id="ARBA00022723"/>
    </source>
</evidence>
<dbReference type="GO" id="GO:0005615">
    <property type="term" value="C:extracellular space"/>
    <property type="evidence" value="ECO:0007669"/>
    <property type="project" value="TreeGrafter"/>
</dbReference>
<dbReference type="InterPro" id="IPR034016">
    <property type="entry name" value="M1_APN-typ"/>
</dbReference>
<dbReference type="AlphaFoldDB" id="A0A1B1AEJ3"/>
<evidence type="ECO:0000256" key="11">
    <source>
        <dbReference type="PIRSR" id="PIRSR634016-4"/>
    </source>
</evidence>
<dbReference type="EC" id="3.4.11.-" evidence="12"/>
<keyword evidence="4 12" id="KW-0645">Protease</keyword>
<dbReference type="FunFam" id="1.10.390.10:FF:000006">
    <property type="entry name" value="Puromycin-sensitive aminopeptidase"/>
    <property type="match status" value="1"/>
</dbReference>
<evidence type="ECO:0000256" key="7">
    <source>
        <dbReference type="ARBA" id="ARBA00022833"/>
    </source>
</evidence>
<evidence type="ECO:0000259" key="14">
    <source>
        <dbReference type="Pfam" id="PF01433"/>
    </source>
</evidence>
<keyword evidence="6 12" id="KW-0378">Hydrolase</keyword>
<dbReference type="PANTHER" id="PTHR11533">
    <property type="entry name" value="PROTEASE M1 ZINC METALLOPROTEASE"/>
    <property type="match status" value="1"/>
</dbReference>
<dbReference type="PRINTS" id="PR00756">
    <property type="entry name" value="ALADIPTASE"/>
</dbReference>
<dbReference type="InterPro" id="IPR042097">
    <property type="entry name" value="Aminopeptidase_N-like_N_sf"/>
</dbReference>
<evidence type="ECO:0000259" key="15">
    <source>
        <dbReference type="Pfam" id="PF11838"/>
    </source>
</evidence>
<dbReference type="InterPro" id="IPR014782">
    <property type="entry name" value="Peptidase_M1_dom"/>
</dbReference>
<dbReference type="InterPro" id="IPR001930">
    <property type="entry name" value="Peptidase_M1"/>
</dbReference>
<feature type="domain" description="ERAP1-like C-terminal" evidence="15">
    <location>
        <begin position="538"/>
        <end position="844"/>
    </location>
</feature>
<proteinExistence type="inferred from homology"/>
<evidence type="ECO:0000256" key="6">
    <source>
        <dbReference type="ARBA" id="ARBA00022801"/>
    </source>
</evidence>
<keyword evidence="3 12" id="KW-0031">Aminopeptidase</keyword>
<evidence type="ECO:0000256" key="4">
    <source>
        <dbReference type="ARBA" id="ARBA00022670"/>
    </source>
</evidence>
<dbReference type="SUPFAM" id="SSF63737">
    <property type="entry name" value="Leukotriene A4 hydrolase N-terminal domain"/>
    <property type="match status" value="1"/>
</dbReference>
<feature type="chain" id="PRO_5008518661" description="Aminopeptidase" evidence="13">
    <location>
        <begin position="22"/>
        <end position="873"/>
    </location>
</feature>
<dbReference type="STRING" id="1759059.ATE48_03120"/>
<comment type="catalytic activity">
    <reaction evidence="1">
        <text>Release of an N-terminal amino acid, Xaa-|-Yaa- from a peptide, amide or arylamide. Xaa is preferably Ala, but may be most amino acids including Pro (slow action). When a terminal hydrophobic residue is followed by a prolyl residue, the two may be released as an intact Xaa-Pro dipeptide.</text>
        <dbReference type="EC" id="3.4.11.2"/>
    </reaction>
</comment>
<protein>
    <recommendedName>
        <fullName evidence="12">Aminopeptidase</fullName>
        <ecNumber evidence="12">3.4.11.-</ecNumber>
    </recommendedName>
</protein>
<dbReference type="InterPro" id="IPR027268">
    <property type="entry name" value="Peptidase_M4/M1_CTD_sf"/>
</dbReference>
<evidence type="ECO:0000256" key="8">
    <source>
        <dbReference type="ARBA" id="ARBA00023049"/>
    </source>
</evidence>
<name>A0A1B1AEJ3_9PROT</name>
<dbReference type="Gene3D" id="2.60.40.1910">
    <property type="match status" value="1"/>
</dbReference>
<dbReference type="Pfam" id="PF11838">
    <property type="entry name" value="ERAP1_C"/>
    <property type="match status" value="1"/>
</dbReference>
<evidence type="ECO:0000256" key="9">
    <source>
        <dbReference type="PIRSR" id="PIRSR634016-1"/>
    </source>
</evidence>
<dbReference type="GO" id="GO:0070006">
    <property type="term" value="F:metalloaminopeptidase activity"/>
    <property type="evidence" value="ECO:0007669"/>
    <property type="project" value="TreeGrafter"/>
</dbReference>
<dbReference type="RefSeq" id="WP_066767705.1">
    <property type="nucleotide sequence ID" value="NZ_CP013244.1"/>
</dbReference>
<dbReference type="EMBL" id="CP013244">
    <property type="protein sequence ID" value="ANP44984.1"/>
    <property type="molecule type" value="Genomic_DNA"/>
</dbReference>
<dbReference type="Gene3D" id="2.60.40.1730">
    <property type="entry name" value="tricorn interacting facor f3 domain"/>
    <property type="match status" value="1"/>
</dbReference>
<keyword evidence="8 12" id="KW-0482">Metalloprotease</keyword>
<evidence type="ECO:0000313" key="18">
    <source>
        <dbReference type="Proteomes" id="UP000092498"/>
    </source>
</evidence>
<dbReference type="Gene3D" id="1.10.390.10">
    <property type="entry name" value="Neutral Protease Domain 2"/>
    <property type="match status" value="1"/>
</dbReference>
<feature type="domain" description="Peptidase M1 membrane alanine aminopeptidase" evidence="14">
    <location>
        <begin position="243"/>
        <end position="458"/>
    </location>
</feature>
<dbReference type="InterPro" id="IPR024571">
    <property type="entry name" value="ERAP1-like_C_dom"/>
</dbReference>
<feature type="binding site" evidence="10">
    <location>
        <position position="314"/>
    </location>
    <ligand>
        <name>Zn(2+)</name>
        <dbReference type="ChEBI" id="CHEBI:29105"/>
        <note>catalytic</note>
    </ligand>
</feature>
<dbReference type="GO" id="GO:0008270">
    <property type="term" value="F:zinc ion binding"/>
    <property type="evidence" value="ECO:0007669"/>
    <property type="project" value="UniProtKB-UniRule"/>
</dbReference>
<dbReference type="SUPFAM" id="SSF55486">
    <property type="entry name" value="Metalloproteases ('zincins'), catalytic domain"/>
    <property type="match status" value="1"/>
</dbReference>
<evidence type="ECO:0000256" key="13">
    <source>
        <dbReference type="SAM" id="SignalP"/>
    </source>
</evidence>
<comment type="cofactor">
    <cofactor evidence="10 12">
        <name>Zn(2+)</name>
        <dbReference type="ChEBI" id="CHEBI:29105"/>
    </cofactor>
    <text evidence="10 12">Binds 1 zinc ion per subunit.</text>
</comment>
<dbReference type="KEGG" id="cbot:ATE48_03120"/>
<evidence type="ECO:0000313" key="17">
    <source>
        <dbReference type="EMBL" id="ANP44984.1"/>
    </source>
</evidence>
<dbReference type="Gene3D" id="1.25.50.20">
    <property type="match status" value="1"/>
</dbReference>
<feature type="binding site" evidence="10">
    <location>
        <position position="337"/>
    </location>
    <ligand>
        <name>Zn(2+)</name>
        <dbReference type="ChEBI" id="CHEBI:29105"/>
        <note>catalytic</note>
    </ligand>
</feature>
<feature type="site" description="Transition state stabilizer" evidence="11">
    <location>
        <position position="400"/>
    </location>
</feature>
<reference evidence="17 18" key="1">
    <citation type="submission" date="2015-11" db="EMBL/GenBank/DDBJ databases">
        <title>Whole-Genome Sequence of Candidatus Oderbacter manganicum from the National Park Lower Oder Valley, Germany.</title>
        <authorList>
            <person name="Braun B."/>
            <person name="Liere K."/>
            <person name="Szewzyk U."/>
        </authorList>
    </citation>
    <scope>NUCLEOTIDE SEQUENCE [LARGE SCALE GENOMIC DNA]</scope>
    <source>
        <strain evidence="17 18">OTSz_A_272</strain>
    </source>
</reference>
<dbReference type="PANTHER" id="PTHR11533:SF174">
    <property type="entry name" value="PUROMYCIN-SENSITIVE AMINOPEPTIDASE-RELATED"/>
    <property type="match status" value="1"/>
</dbReference>
<dbReference type="GO" id="GO:0005737">
    <property type="term" value="C:cytoplasm"/>
    <property type="evidence" value="ECO:0007669"/>
    <property type="project" value="TreeGrafter"/>
</dbReference>
<feature type="binding site" evidence="10">
    <location>
        <position position="318"/>
    </location>
    <ligand>
        <name>Zn(2+)</name>
        <dbReference type="ChEBI" id="CHEBI:29105"/>
        <note>catalytic</note>
    </ligand>
</feature>
<dbReference type="Pfam" id="PF17900">
    <property type="entry name" value="Peptidase_M1_N"/>
    <property type="match status" value="1"/>
</dbReference>
<dbReference type="InParanoid" id="A0A1B1AEJ3"/>
<feature type="signal peptide" evidence="13">
    <location>
        <begin position="1"/>
        <end position="21"/>
    </location>
</feature>
<evidence type="ECO:0000256" key="2">
    <source>
        <dbReference type="ARBA" id="ARBA00010136"/>
    </source>
</evidence>
<organism evidence="17 18">
    <name type="scientific">Candidatus Viadribacter manganicus</name>
    <dbReference type="NCBI Taxonomy" id="1759059"/>
    <lineage>
        <taxon>Bacteria</taxon>
        <taxon>Pseudomonadati</taxon>
        <taxon>Pseudomonadota</taxon>
        <taxon>Alphaproteobacteria</taxon>
        <taxon>Hyphomonadales</taxon>
        <taxon>Hyphomonadaceae</taxon>
        <taxon>Candidatus Viadribacter</taxon>
    </lineage>
</organism>
<feature type="domain" description="Aminopeptidase N-like N-terminal" evidence="16">
    <location>
        <begin position="32"/>
        <end position="208"/>
    </location>
</feature>
<keyword evidence="18" id="KW-1185">Reference proteome</keyword>
<evidence type="ECO:0000256" key="3">
    <source>
        <dbReference type="ARBA" id="ARBA00022438"/>
    </source>
</evidence>
<dbReference type="GO" id="GO:0016285">
    <property type="term" value="F:alanyl aminopeptidase activity"/>
    <property type="evidence" value="ECO:0007669"/>
    <property type="project" value="UniProtKB-EC"/>
</dbReference>
<dbReference type="GO" id="GO:0006508">
    <property type="term" value="P:proteolysis"/>
    <property type="evidence" value="ECO:0007669"/>
    <property type="project" value="UniProtKB-KW"/>
</dbReference>
<dbReference type="GO" id="GO:0043171">
    <property type="term" value="P:peptide catabolic process"/>
    <property type="evidence" value="ECO:0007669"/>
    <property type="project" value="TreeGrafter"/>
</dbReference>
<evidence type="ECO:0000256" key="1">
    <source>
        <dbReference type="ARBA" id="ARBA00000098"/>
    </source>
</evidence>
<dbReference type="Pfam" id="PF01433">
    <property type="entry name" value="Peptidase_M1"/>
    <property type="match status" value="1"/>
</dbReference>
<feature type="active site" description="Proton acceptor" evidence="9">
    <location>
        <position position="315"/>
    </location>
</feature>
<evidence type="ECO:0000259" key="16">
    <source>
        <dbReference type="Pfam" id="PF17900"/>
    </source>
</evidence>